<evidence type="ECO:0000313" key="1">
    <source>
        <dbReference type="EMBL" id="PHT93977.1"/>
    </source>
</evidence>
<dbReference type="EMBL" id="AYRZ02000001">
    <property type="protein sequence ID" value="PHT93977.1"/>
    <property type="molecule type" value="Genomic_DNA"/>
</dbReference>
<dbReference type="STRING" id="4072.A0A2G3AIA8"/>
<reference evidence="1 2" key="1">
    <citation type="journal article" date="2014" name="Nat. Genet.">
        <title>Genome sequence of the hot pepper provides insights into the evolution of pungency in Capsicum species.</title>
        <authorList>
            <person name="Kim S."/>
            <person name="Park M."/>
            <person name="Yeom S.I."/>
            <person name="Kim Y.M."/>
            <person name="Lee J.M."/>
            <person name="Lee H.A."/>
            <person name="Seo E."/>
            <person name="Choi J."/>
            <person name="Cheong K."/>
            <person name="Kim K.T."/>
            <person name="Jung K."/>
            <person name="Lee G.W."/>
            <person name="Oh S.K."/>
            <person name="Bae C."/>
            <person name="Kim S.B."/>
            <person name="Lee H.Y."/>
            <person name="Kim S.Y."/>
            <person name="Kim M.S."/>
            <person name="Kang B.C."/>
            <person name="Jo Y.D."/>
            <person name="Yang H.B."/>
            <person name="Jeong H.J."/>
            <person name="Kang W.H."/>
            <person name="Kwon J.K."/>
            <person name="Shin C."/>
            <person name="Lim J.Y."/>
            <person name="Park J.H."/>
            <person name="Huh J.H."/>
            <person name="Kim J.S."/>
            <person name="Kim B.D."/>
            <person name="Cohen O."/>
            <person name="Paran I."/>
            <person name="Suh M.C."/>
            <person name="Lee S.B."/>
            <person name="Kim Y.K."/>
            <person name="Shin Y."/>
            <person name="Noh S.J."/>
            <person name="Park J."/>
            <person name="Seo Y.S."/>
            <person name="Kwon S.Y."/>
            <person name="Kim H.A."/>
            <person name="Park J.M."/>
            <person name="Kim H.J."/>
            <person name="Choi S.B."/>
            <person name="Bosland P.W."/>
            <person name="Reeves G."/>
            <person name="Jo S.H."/>
            <person name="Lee B.W."/>
            <person name="Cho H.T."/>
            <person name="Choi H.S."/>
            <person name="Lee M.S."/>
            <person name="Yu Y."/>
            <person name="Do Choi Y."/>
            <person name="Park B.S."/>
            <person name="van Deynze A."/>
            <person name="Ashrafi H."/>
            <person name="Hill T."/>
            <person name="Kim W.T."/>
            <person name="Pai H.S."/>
            <person name="Ahn H.K."/>
            <person name="Yeam I."/>
            <person name="Giovannoni J.J."/>
            <person name="Rose J.K."/>
            <person name="Sorensen I."/>
            <person name="Lee S.J."/>
            <person name="Kim R.W."/>
            <person name="Choi I.Y."/>
            <person name="Choi B.S."/>
            <person name="Lim J.S."/>
            <person name="Lee Y.H."/>
            <person name="Choi D."/>
        </authorList>
    </citation>
    <scope>NUCLEOTIDE SEQUENCE [LARGE SCALE GENOMIC DNA]</scope>
    <source>
        <strain evidence="2">cv. CM334</strain>
    </source>
</reference>
<comment type="caution">
    <text evidence="1">The sequence shown here is derived from an EMBL/GenBank/DDBJ whole genome shotgun (WGS) entry which is preliminary data.</text>
</comment>
<dbReference type="Gramene" id="PHT93977">
    <property type="protein sequence ID" value="PHT93977"/>
    <property type="gene ID" value="T459_01859"/>
</dbReference>
<dbReference type="Proteomes" id="UP000222542">
    <property type="component" value="Unassembled WGS sequence"/>
</dbReference>
<accession>A0A2G3AIA8</accession>
<organism evidence="1 2">
    <name type="scientific">Capsicum annuum</name>
    <name type="common">Capsicum pepper</name>
    <dbReference type="NCBI Taxonomy" id="4072"/>
    <lineage>
        <taxon>Eukaryota</taxon>
        <taxon>Viridiplantae</taxon>
        <taxon>Streptophyta</taxon>
        <taxon>Embryophyta</taxon>
        <taxon>Tracheophyta</taxon>
        <taxon>Spermatophyta</taxon>
        <taxon>Magnoliopsida</taxon>
        <taxon>eudicotyledons</taxon>
        <taxon>Gunneridae</taxon>
        <taxon>Pentapetalae</taxon>
        <taxon>asterids</taxon>
        <taxon>lamiids</taxon>
        <taxon>Solanales</taxon>
        <taxon>Solanaceae</taxon>
        <taxon>Solanoideae</taxon>
        <taxon>Capsiceae</taxon>
        <taxon>Capsicum</taxon>
    </lineage>
</organism>
<proteinExistence type="predicted"/>
<dbReference type="AlphaFoldDB" id="A0A2G3AIA8"/>
<name>A0A2G3AIA8_CAPAN</name>
<protein>
    <submittedName>
        <fullName evidence="1">Uncharacterized protein</fullName>
    </submittedName>
</protein>
<dbReference type="Gene3D" id="3.30.565.10">
    <property type="entry name" value="Histidine kinase-like ATPase, C-terminal domain"/>
    <property type="match status" value="1"/>
</dbReference>
<sequence length="71" mass="8334">MKIRFYYDDLRFSYLVSVSKEQKVVLRASFDCDDFCEFCRSNASDALDKLRFLGVTEPELLKDAVDLDIRI</sequence>
<dbReference type="SMR" id="A0A2G3AIA8"/>
<evidence type="ECO:0000313" key="2">
    <source>
        <dbReference type="Proteomes" id="UP000222542"/>
    </source>
</evidence>
<dbReference type="InterPro" id="IPR036890">
    <property type="entry name" value="HATPase_C_sf"/>
</dbReference>
<gene>
    <name evidence="1" type="ORF">T459_01859</name>
</gene>
<reference evidence="1 2" key="2">
    <citation type="journal article" date="2017" name="Genome Biol.">
        <title>New reference genome sequences of hot pepper reveal the massive evolution of plant disease-resistance genes by retroduplication.</title>
        <authorList>
            <person name="Kim S."/>
            <person name="Park J."/>
            <person name="Yeom S.I."/>
            <person name="Kim Y.M."/>
            <person name="Seo E."/>
            <person name="Kim K.T."/>
            <person name="Kim M.S."/>
            <person name="Lee J.M."/>
            <person name="Cheong K."/>
            <person name="Shin H.S."/>
            <person name="Kim S.B."/>
            <person name="Han K."/>
            <person name="Lee J."/>
            <person name="Park M."/>
            <person name="Lee H.A."/>
            <person name="Lee H.Y."/>
            <person name="Lee Y."/>
            <person name="Oh S."/>
            <person name="Lee J.H."/>
            <person name="Choi E."/>
            <person name="Choi E."/>
            <person name="Lee S.E."/>
            <person name="Jeon J."/>
            <person name="Kim H."/>
            <person name="Choi G."/>
            <person name="Song H."/>
            <person name="Lee J."/>
            <person name="Lee S.C."/>
            <person name="Kwon J.K."/>
            <person name="Lee H.Y."/>
            <person name="Koo N."/>
            <person name="Hong Y."/>
            <person name="Kim R.W."/>
            <person name="Kang W.H."/>
            <person name="Huh J.H."/>
            <person name="Kang B.C."/>
            <person name="Yang T.J."/>
            <person name="Lee Y.H."/>
            <person name="Bennetzen J.L."/>
            <person name="Choi D."/>
        </authorList>
    </citation>
    <scope>NUCLEOTIDE SEQUENCE [LARGE SCALE GENOMIC DNA]</scope>
    <source>
        <strain evidence="2">cv. CM334</strain>
    </source>
</reference>
<keyword evidence="2" id="KW-1185">Reference proteome</keyword>